<keyword evidence="2" id="KW-1185">Reference proteome</keyword>
<evidence type="ECO:0000313" key="2">
    <source>
        <dbReference type="Proteomes" id="UP000315010"/>
    </source>
</evidence>
<comment type="caution">
    <text evidence="1">The sequence shown here is derived from an EMBL/GenBank/DDBJ whole genome shotgun (WGS) entry which is preliminary data.</text>
</comment>
<dbReference type="OrthoDB" id="289974at2"/>
<sequence length="91" mass="9930">MSEKNGSLPNPGKPARYRIAVEGSLDESWSGRLGGMHITTALRDDQNPVTTLTGQIRDQAALMGVLNSLYQLHMNILSVHCTSCEQTEETS</sequence>
<dbReference type="RefSeq" id="WP_146397423.1">
    <property type="nucleotide sequence ID" value="NZ_SJPJ01000001.1"/>
</dbReference>
<name>A0A5C5Z3F1_9BACT</name>
<accession>A0A5C5Z3F1</accession>
<dbReference type="AlphaFoldDB" id="A0A5C5Z3F1"/>
<dbReference type="EMBL" id="SJPJ01000001">
    <property type="protein sequence ID" value="TWT81477.1"/>
    <property type="molecule type" value="Genomic_DNA"/>
</dbReference>
<gene>
    <name evidence="1" type="ORF">CA13_29300</name>
</gene>
<organism evidence="1 2">
    <name type="scientific">Novipirellula herctigrandis</name>
    <dbReference type="NCBI Taxonomy" id="2527986"/>
    <lineage>
        <taxon>Bacteria</taxon>
        <taxon>Pseudomonadati</taxon>
        <taxon>Planctomycetota</taxon>
        <taxon>Planctomycetia</taxon>
        <taxon>Pirellulales</taxon>
        <taxon>Pirellulaceae</taxon>
        <taxon>Novipirellula</taxon>
    </lineage>
</organism>
<dbReference type="Proteomes" id="UP000315010">
    <property type="component" value="Unassembled WGS sequence"/>
</dbReference>
<evidence type="ECO:0000313" key="1">
    <source>
        <dbReference type="EMBL" id="TWT81477.1"/>
    </source>
</evidence>
<proteinExistence type="predicted"/>
<reference evidence="1 2" key="1">
    <citation type="submission" date="2019-02" db="EMBL/GenBank/DDBJ databases">
        <title>Deep-cultivation of Planctomycetes and their phenomic and genomic characterization uncovers novel biology.</title>
        <authorList>
            <person name="Wiegand S."/>
            <person name="Jogler M."/>
            <person name="Boedeker C."/>
            <person name="Pinto D."/>
            <person name="Vollmers J."/>
            <person name="Rivas-Marin E."/>
            <person name="Kohn T."/>
            <person name="Peeters S.H."/>
            <person name="Heuer A."/>
            <person name="Rast P."/>
            <person name="Oberbeckmann S."/>
            <person name="Bunk B."/>
            <person name="Jeske O."/>
            <person name="Meyerdierks A."/>
            <person name="Storesund J.E."/>
            <person name="Kallscheuer N."/>
            <person name="Luecker S."/>
            <person name="Lage O.M."/>
            <person name="Pohl T."/>
            <person name="Merkel B.J."/>
            <person name="Hornburger P."/>
            <person name="Mueller R.-W."/>
            <person name="Bruemmer F."/>
            <person name="Labrenz M."/>
            <person name="Spormann A.M."/>
            <person name="Op Den Camp H."/>
            <person name="Overmann J."/>
            <person name="Amann R."/>
            <person name="Jetten M.S.M."/>
            <person name="Mascher T."/>
            <person name="Medema M.H."/>
            <person name="Devos D.P."/>
            <person name="Kaster A.-K."/>
            <person name="Ovreas L."/>
            <person name="Rohde M."/>
            <person name="Galperin M.Y."/>
            <person name="Jogler C."/>
        </authorList>
    </citation>
    <scope>NUCLEOTIDE SEQUENCE [LARGE SCALE GENOMIC DNA]</scope>
    <source>
        <strain evidence="1 2">CA13</strain>
    </source>
</reference>
<protein>
    <submittedName>
        <fullName evidence="1">Uncharacterized protein</fullName>
    </submittedName>
</protein>